<dbReference type="PANTHER" id="PTHR36566">
    <property type="entry name" value="NICKEL INSERTION PROTEIN-RELATED"/>
    <property type="match status" value="1"/>
</dbReference>
<proteinExistence type="inferred from homology"/>
<evidence type="ECO:0000313" key="4">
    <source>
        <dbReference type="EMBL" id="BBO82797.1"/>
    </source>
</evidence>
<dbReference type="GO" id="GO:0006508">
    <property type="term" value="P:proteolysis"/>
    <property type="evidence" value="ECO:0007669"/>
    <property type="project" value="InterPro"/>
</dbReference>
<dbReference type="PROSITE" id="PS50175">
    <property type="entry name" value="ASP_PROT_RETROV"/>
    <property type="match status" value="1"/>
</dbReference>
<evidence type="ECO:0000259" key="3">
    <source>
        <dbReference type="PROSITE" id="PS50175"/>
    </source>
</evidence>
<dbReference type="Gene3D" id="3.30.70.1380">
    <property type="entry name" value="Transcriptional regulatory protein pf0864 domain like"/>
    <property type="match status" value="1"/>
</dbReference>
<accession>A0A5K7ZPV1</accession>
<feature type="domain" description="Peptidase A2" evidence="3">
    <location>
        <begin position="18"/>
        <end position="57"/>
    </location>
</feature>
<dbReference type="InterPro" id="IPR002822">
    <property type="entry name" value="Ni_insertion"/>
</dbReference>
<dbReference type="KEGG" id="dov:DSCO28_33630"/>
<keyword evidence="2" id="KW-0456">Lyase</keyword>
<dbReference type="HAMAP" id="MF_01074">
    <property type="entry name" value="LarC"/>
    <property type="match status" value="1"/>
</dbReference>
<organism evidence="4 5">
    <name type="scientific">Desulfosarcina ovata subsp. sediminis</name>
    <dbReference type="NCBI Taxonomy" id="885957"/>
    <lineage>
        <taxon>Bacteria</taxon>
        <taxon>Pseudomonadati</taxon>
        <taxon>Thermodesulfobacteriota</taxon>
        <taxon>Desulfobacteria</taxon>
        <taxon>Desulfobacterales</taxon>
        <taxon>Desulfosarcinaceae</taxon>
        <taxon>Desulfosarcina</taxon>
    </lineage>
</organism>
<evidence type="ECO:0000256" key="2">
    <source>
        <dbReference type="HAMAP-Rule" id="MF_01074"/>
    </source>
</evidence>
<keyword evidence="1 2" id="KW-0533">Nickel</keyword>
<reference evidence="4 5" key="1">
    <citation type="submission" date="2019-11" db="EMBL/GenBank/DDBJ databases">
        <title>Comparative genomics of hydrocarbon-degrading Desulfosarcina strains.</title>
        <authorList>
            <person name="Watanabe M."/>
            <person name="Kojima H."/>
            <person name="Fukui M."/>
        </authorList>
    </citation>
    <scope>NUCLEOTIDE SEQUENCE [LARGE SCALE GENOMIC DNA]</scope>
    <source>
        <strain evidence="4 5">28bB2T</strain>
    </source>
</reference>
<evidence type="ECO:0000256" key="1">
    <source>
        <dbReference type="ARBA" id="ARBA00022596"/>
    </source>
</evidence>
<protein>
    <recommendedName>
        <fullName evidence="2">Putative nickel insertion protein</fullName>
    </recommendedName>
</protein>
<dbReference type="Proteomes" id="UP000425960">
    <property type="component" value="Chromosome"/>
</dbReference>
<dbReference type="NCBIfam" id="TIGR00299">
    <property type="entry name" value="nickel pincer cofactor biosynthesis protein LarC"/>
    <property type="match status" value="1"/>
</dbReference>
<name>A0A5K7ZPV1_9BACT</name>
<dbReference type="GO" id="GO:0004190">
    <property type="term" value="F:aspartic-type endopeptidase activity"/>
    <property type="evidence" value="ECO:0007669"/>
    <property type="project" value="InterPro"/>
</dbReference>
<dbReference type="Gene3D" id="3.10.20.300">
    <property type="entry name" value="mk0293 like domain"/>
    <property type="match status" value="1"/>
</dbReference>
<dbReference type="InterPro" id="IPR001995">
    <property type="entry name" value="Peptidase_A2_cat"/>
</dbReference>
<sequence>MKMAYFDCFAGASGDMILGALLDAGLDLSVLRRELNTLGLSHWTLDRQDVVKGGIGGSQAMVRVDDAYHHHHHRHLSDITAIIEKSGLDPAVKRDSVRIFNRLAQAEAKVHNTTVDQIYFHEVGAMDAILDVVGGVAGIHALGIERIVCSPLNVGSGTIDCAHGTLPVPAPATAELVRGCPIYSSGVDGELLTPTGAAILTTLADDFGPMPSMTVDGIGFGAGSADRAIANMLRVFIGSAADHGKAFAMEQTATVETTIDDMNPQIYEHLMERVLSLGVLDIFMQPVQMKKNRNGTLVTILCRPERVTAVADILFRETTTIGLRWRLDNRFTLQREFITVKTRFGPIRCKAAILGDERINLTPEYDDCRRVALARNVPLKAVLEEAGCQALAMASRQAR</sequence>
<comment type="similarity">
    <text evidence="2">Belongs to the LarC family.</text>
</comment>
<dbReference type="GO" id="GO:0016829">
    <property type="term" value="F:lyase activity"/>
    <property type="evidence" value="ECO:0007669"/>
    <property type="project" value="UniProtKB-UniRule"/>
</dbReference>
<dbReference type="EMBL" id="AP021876">
    <property type="protein sequence ID" value="BBO82797.1"/>
    <property type="molecule type" value="Genomic_DNA"/>
</dbReference>
<dbReference type="AlphaFoldDB" id="A0A5K7ZPV1"/>
<dbReference type="GO" id="GO:0016151">
    <property type="term" value="F:nickel cation binding"/>
    <property type="evidence" value="ECO:0007669"/>
    <property type="project" value="UniProtKB-UniRule"/>
</dbReference>
<evidence type="ECO:0000313" key="5">
    <source>
        <dbReference type="Proteomes" id="UP000425960"/>
    </source>
</evidence>
<dbReference type="Pfam" id="PF01969">
    <property type="entry name" value="Ni_insertion"/>
    <property type="match status" value="1"/>
</dbReference>
<gene>
    <name evidence="4" type="ORF">DSCO28_33630</name>
</gene>
<dbReference type="PANTHER" id="PTHR36566:SF1">
    <property type="entry name" value="PYRIDINIUM-3,5-BISTHIOCARBOXYLIC ACID MONONUCLEOTIDE NICKEL INSERTION PROTEIN"/>
    <property type="match status" value="1"/>
</dbReference>